<comment type="caution">
    <text evidence="1">The sequence shown here is derived from an EMBL/GenBank/DDBJ whole genome shotgun (WGS) entry which is preliminary data.</text>
</comment>
<dbReference type="AlphaFoldDB" id="A0A9D1NPB0"/>
<evidence type="ECO:0000313" key="1">
    <source>
        <dbReference type="EMBL" id="HIV09620.1"/>
    </source>
</evidence>
<dbReference type="EMBL" id="DVOR01000189">
    <property type="protein sequence ID" value="HIV09620.1"/>
    <property type="molecule type" value="Genomic_DNA"/>
</dbReference>
<organism evidence="1 2">
    <name type="scientific">Candidatus Spyradenecus faecavium</name>
    <dbReference type="NCBI Taxonomy" id="2840947"/>
    <lineage>
        <taxon>Bacteria</taxon>
        <taxon>Pseudomonadati</taxon>
        <taxon>Lentisphaerota</taxon>
        <taxon>Lentisphaeria</taxon>
        <taxon>Lentisphaerales</taxon>
        <taxon>Lentisphaeraceae</taxon>
        <taxon>Lentisphaeraceae incertae sedis</taxon>
        <taxon>Candidatus Spyradenecus</taxon>
    </lineage>
</organism>
<evidence type="ECO:0000313" key="2">
    <source>
        <dbReference type="Proteomes" id="UP000886845"/>
    </source>
</evidence>
<protein>
    <submittedName>
        <fullName evidence="1">Uncharacterized protein</fullName>
    </submittedName>
</protein>
<reference evidence="1" key="2">
    <citation type="journal article" date="2021" name="PeerJ">
        <title>Extensive microbial diversity within the chicken gut microbiome revealed by metagenomics and culture.</title>
        <authorList>
            <person name="Gilroy R."/>
            <person name="Ravi A."/>
            <person name="Getino M."/>
            <person name="Pursley I."/>
            <person name="Horton D.L."/>
            <person name="Alikhan N.F."/>
            <person name="Baker D."/>
            <person name="Gharbi K."/>
            <person name="Hall N."/>
            <person name="Watson M."/>
            <person name="Adriaenssens E.M."/>
            <person name="Foster-Nyarko E."/>
            <person name="Jarju S."/>
            <person name="Secka A."/>
            <person name="Antonio M."/>
            <person name="Oren A."/>
            <person name="Chaudhuri R.R."/>
            <person name="La Ragione R."/>
            <person name="Hildebrand F."/>
            <person name="Pallen M.J."/>
        </authorList>
    </citation>
    <scope>NUCLEOTIDE SEQUENCE</scope>
    <source>
        <strain evidence="1">35461</strain>
    </source>
</reference>
<reference evidence="1" key="1">
    <citation type="submission" date="2020-10" db="EMBL/GenBank/DDBJ databases">
        <authorList>
            <person name="Gilroy R."/>
        </authorList>
    </citation>
    <scope>NUCLEOTIDE SEQUENCE</scope>
    <source>
        <strain evidence="1">35461</strain>
    </source>
</reference>
<feature type="non-terminal residue" evidence="1">
    <location>
        <position position="1"/>
    </location>
</feature>
<dbReference type="SUPFAM" id="SSF48498">
    <property type="entry name" value="Tetracyclin repressor-like, C-terminal domain"/>
    <property type="match status" value="1"/>
</dbReference>
<accession>A0A9D1NPB0</accession>
<proteinExistence type="predicted"/>
<dbReference type="InterPro" id="IPR036271">
    <property type="entry name" value="Tet_transcr_reg_TetR-rel_C_sf"/>
</dbReference>
<dbReference type="Proteomes" id="UP000886845">
    <property type="component" value="Unassembled WGS sequence"/>
</dbReference>
<sequence length="107" mass="12377">ASHRELKRFTVFMMSRVEWGEALKQSLTKKLERLMVTDPFERLRERLRWMKETGVIETPLSVEQVATLMTGAFFGTLREAWLYKMPIDVVATVAAGLDFIVQGIRSK</sequence>
<name>A0A9D1NPB0_9BACT</name>
<dbReference type="Gene3D" id="1.10.357.10">
    <property type="entry name" value="Tetracycline Repressor, domain 2"/>
    <property type="match status" value="1"/>
</dbReference>
<gene>
    <name evidence="1" type="ORF">IAC79_05875</name>
</gene>